<dbReference type="EMBL" id="VZTX01024705">
    <property type="protein sequence ID" value="NXU17776.1"/>
    <property type="molecule type" value="Genomic_DNA"/>
</dbReference>
<comment type="catalytic activity">
    <reaction evidence="22">
        <text>Ca(2+)(out) + K(+)(out) + 4 Na(+)(in) = Ca(2+)(in) + K(+)(in) + 4 Na(+)(out)</text>
        <dbReference type="Rhea" id="RHEA:69967"/>
        <dbReference type="ChEBI" id="CHEBI:29101"/>
        <dbReference type="ChEBI" id="CHEBI:29103"/>
        <dbReference type="ChEBI" id="CHEBI:29108"/>
    </reaction>
</comment>
<evidence type="ECO:0000256" key="18">
    <source>
        <dbReference type="ARBA" id="ARBA00023136"/>
    </source>
</evidence>
<comment type="caution">
    <text evidence="31">The sequence shown here is derived from an EMBL/GenBank/DDBJ whole genome shotgun (WGS) entry which is preliminary data.</text>
</comment>
<evidence type="ECO:0000256" key="26">
    <source>
        <dbReference type="ARBA" id="ARBA00042684"/>
    </source>
</evidence>
<evidence type="ECO:0000256" key="4">
    <source>
        <dbReference type="ARBA" id="ARBA00022449"/>
    </source>
</evidence>
<evidence type="ECO:0000256" key="3">
    <source>
        <dbReference type="ARBA" id="ARBA00022448"/>
    </source>
</evidence>
<feature type="transmembrane region" description="Helical" evidence="29">
    <location>
        <begin position="234"/>
        <end position="253"/>
    </location>
</feature>
<keyword evidence="18 29" id="KW-0472">Membrane</keyword>
<dbReference type="GO" id="GO:0060292">
    <property type="term" value="P:long-term synaptic depression"/>
    <property type="evidence" value="ECO:0007669"/>
    <property type="project" value="TreeGrafter"/>
</dbReference>
<dbReference type="GO" id="GO:0098703">
    <property type="term" value="P:calcium ion import across plasma membrane"/>
    <property type="evidence" value="ECO:0007669"/>
    <property type="project" value="UniProtKB-ARBA"/>
</dbReference>
<evidence type="ECO:0000256" key="23">
    <source>
        <dbReference type="ARBA" id="ARBA00040585"/>
    </source>
</evidence>
<evidence type="ECO:0000256" key="10">
    <source>
        <dbReference type="ARBA" id="ARBA00022692"/>
    </source>
</evidence>
<keyword evidence="21" id="KW-0844">Vision</keyword>
<evidence type="ECO:0000256" key="27">
    <source>
        <dbReference type="ARBA" id="ARBA00045976"/>
    </source>
</evidence>
<evidence type="ECO:0000256" key="24">
    <source>
        <dbReference type="ARBA" id="ARBA00042035"/>
    </source>
</evidence>
<evidence type="ECO:0000313" key="32">
    <source>
        <dbReference type="Proteomes" id="UP000570592"/>
    </source>
</evidence>
<dbReference type="GO" id="GO:0007601">
    <property type="term" value="P:visual perception"/>
    <property type="evidence" value="ECO:0007669"/>
    <property type="project" value="UniProtKB-KW"/>
</dbReference>
<evidence type="ECO:0000256" key="1">
    <source>
        <dbReference type="ARBA" id="ARBA00004651"/>
    </source>
</evidence>
<keyword evidence="13" id="KW-0769">Symport</keyword>
<evidence type="ECO:0000256" key="11">
    <source>
        <dbReference type="ARBA" id="ARBA00022737"/>
    </source>
</evidence>
<feature type="transmembrane region" description="Helical" evidence="29">
    <location>
        <begin position="471"/>
        <end position="487"/>
    </location>
</feature>
<evidence type="ECO:0000256" key="5">
    <source>
        <dbReference type="ARBA" id="ARBA00022475"/>
    </source>
</evidence>
<evidence type="ECO:0000256" key="13">
    <source>
        <dbReference type="ARBA" id="ARBA00022847"/>
    </source>
</evidence>
<keyword evidence="10 29" id="KW-0812">Transmembrane</keyword>
<keyword evidence="15 29" id="KW-1133">Transmembrane helix</keyword>
<feature type="non-terminal residue" evidence="31">
    <location>
        <position position="661"/>
    </location>
</feature>
<keyword evidence="17" id="KW-0406">Ion transport</keyword>
<dbReference type="GO" id="GO:0015293">
    <property type="term" value="F:symporter activity"/>
    <property type="evidence" value="ECO:0007669"/>
    <property type="project" value="UniProtKB-KW"/>
</dbReference>
<keyword evidence="8" id="KW-0109">Calcium transport</keyword>
<keyword evidence="12" id="KW-0106">Calcium</keyword>
<gene>
    <name evidence="31" type="primary">Slc24a1</name>
    <name evidence="31" type="ORF">PARPUN_R05841</name>
</gene>
<dbReference type="InterPro" id="IPR004837">
    <property type="entry name" value="NaCa_Exmemb"/>
</dbReference>
<evidence type="ECO:0000256" key="2">
    <source>
        <dbReference type="ARBA" id="ARBA00005364"/>
    </source>
</evidence>
<feature type="compositionally biased region" description="Acidic residues" evidence="28">
    <location>
        <begin position="433"/>
        <end position="450"/>
    </location>
</feature>
<evidence type="ECO:0000256" key="9">
    <source>
        <dbReference type="ARBA" id="ARBA00022606"/>
    </source>
</evidence>
<keyword evidence="6" id="KW-0633">Potassium transport</keyword>
<keyword evidence="14" id="KW-0630">Potassium</keyword>
<keyword evidence="32" id="KW-1185">Reference proteome</keyword>
<dbReference type="InterPro" id="IPR044880">
    <property type="entry name" value="NCX_ion-bd_dom_sf"/>
</dbReference>
<evidence type="ECO:0000256" key="17">
    <source>
        <dbReference type="ARBA" id="ARBA00023065"/>
    </source>
</evidence>
<feature type="region of interest" description="Disordered" evidence="28">
    <location>
        <begin position="382"/>
        <end position="462"/>
    </location>
</feature>
<dbReference type="AlphaFoldDB" id="A0A7L3IM31"/>
<feature type="transmembrane region" description="Helical" evidence="29">
    <location>
        <begin position="499"/>
        <end position="522"/>
    </location>
</feature>
<dbReference type="FunFam" id="1.20.1420.30:FF:000004">
    <property type="entry name" value="Sodium/potassium/calcium exchanger 2 isoform 1"/>
    <property type="match status" value="1"/>
</dbReference>
<feature type="domain" description="Sodium/calcium exchanger membrane region" evidence="30">
    <location>
        <begin position="135"/>
        <end position="275"/>
    </location>
</feature>
<dbReference type="GO" id="GO:0008273">
    <property type="term" value="F:calcium, potassium:sodium antiporter activity"/>
    <property type="evidence" value="ECO:0007669"/>
    <property type="project" value="TreeGrafter"/>
</dbReference>
<feature type="transmembrane region" description="Helical" evidence="29">
    <location>
        <begin position="170"/>
        <end position="194"/>
    </location>
</feature>
<evidence type="ECO:0000256" key="12">
    <source>
        <dbReference type="ARBA" id="ARBA00022837"/>
    </source>
</evidence>
<keyword evidence="19" id="KW-0325">Glycoprotein</keyword>
<evidence type="ECO:0000256" key="25">
    <source>
        <dbReference type="ARBA" id="ARBA00042297"/>
    </source>
</evidence>
<accession>A0A7L3IM31</accession>
<dbReference type="GO" id="GO:0060291">
    <property type="term" value="P:long-term synaptic potentiation"/>
    <property type="evidence" value="ECO:0007669"/>
    <property type="project" value="TreeGrafter"/>
</dbReference>
<evidence type="ECO:0000256" key="8">
    <source>
        <dbReference type="ARBA" id="ARBA00022568"/>
    </source>
</evidence>
<feature type="transmembrane region" description="Helical" evidence="29">
    <location>
        <begin position="130"/>
        <end position="149"/>
    </location>
</feature>
<keyword evidence="9" id="KW-0716">Sensory transduction</keyword>
<name>A0A7L3IM31_9PASS</name>
<dbReference type="GO" id="GO:0006874">
    <property type="term" value="P:intracellular calcium ion homeostasis"/>
    <property type="evidence" value="ECO:0007669"/>
    <property type="project" value="TreeGrafter"/>
</dbReference>
<feature type="compositionally biased region" description="Polar residues" evidence="28">
    <location>
        <begin position="399"/>
        <end position="410"/>
    </location>
</feature>
<evidence type="ECO:0000256" key="28">
    <source>
        <dbReference type="SAM" id="MobiDB-lite"/>
    </source>
</evidence>
<keyword evidence="16" id="KW-0915">Sodium</keyword>
<feature type="transmembrane region" description="Helical" evidence="29">
    <location>
        <begin position="631"/>
        <end position="650"/>
    </location>
</feature>
<feature type="transmembrane region" description="Helical" evidence="29">
    <location>
        <begin position="534"/>
        <end position="556"/>
    </location>
</feature>
<evidence type="ECO:0000256" key="15">
    <source>
        <dbReference type="ARBA" id="ARBA00022989"/>
    </source>
</evidence>
<reference evidence="31 32" key="1">
    <citation type="submission" date="2019-09" db="EMBL/GenBank/DDBJ databases">
        <title>Bird 10,000 Genomes (B10K) Project - Family phase.</title>
        <authorList>
            <person name="Zhang G."/>
        </authorList>
    </citation>
    <scope>NUCLEOTIDE SEQUENCE [LARGE SCALE GENOMIC DNA]</scope>
    <source>
        <strain evidence="31">B10K-DU-029-51</strain>
    </source>
</reference>
<keyword evidence="5" id="KW-1003">Cell membrane</keyword>
<dbReference type="PANTHER" id="PTHR10846:SF36">
    <property type="entry name" value="SODIUM_POTASSIUM_CALCIUM EXCHANGER 1"/>
    <property type="match status" value="1"/>
</dbReference>
<evidence type="ECO:0000256" key="29">
    <source>
        <dbReference type="SAM" id="Phobius"/>
    </source>
</evidence>
<feature type="region of interest" description="Disordered" evidence="28">
    <location>
        <begin position="307"/>
        <end position="344"/>
    </location>
</feature>
<dbReference type="Proteomes" id="UP000570592">
    <property type="component" value="Unassembled WGS sequence"/>
</dbReference>
<keyword evidence="3" id="KW-0813">Transport</keyword>
<keyword evidence="11" id="KW-0677">Repeat</keyword>
<feature type="compositionally biased region" description="Basic and acidic residues" evidence="28">
    <location>
        <begin position="411"/>
        <end position="421"/>
    </location>
</feature>
<feature type="transmembrane region" description="Helical" evidence="29">
    <location>
        <begin position="601"/>
        <end position="624"/>
    </location>
</feature>
<comment type="function">
    <text evidence="27">Calcium, potassium:sodium antiporter that transports 1 Ca(2+) and 1 K(+) in exchange for 4 Na(+). Critical component of the visual transduction cascade, controlling the calcium concentration of outer segments during light and darkness. Light causes a rapid lowering of cytosolic free calcium in the outer segment of both retinal rod and cone photoreceptors and the light-induced lowering of calcium is caused by extrusion via this protein which plays a key role in the process of light adaptation.</text>
</comment>
<keyword evidence="20" id="KW-0739">Sodium transport</keyword>
<organism evidence="31 32">
    <name type="scientific">Pardalotus punctatus</name>
    <name type="common">spotted pardalote</name>
    <dbReference type="NCBI Taxonomy" id="254575"/>
    <lineage>
        <taxon>Eukaryota</taxon>
        <taxon>Metazoa</taxon>
        <taxon>Chordata</taxon>
        <taxon>Craniata</taxon>
        <taxon>Vertebrata</taxon>
        <taxon>Euteleostomi</taxon>
        <taxon>Archelosauria</taxon>
        <taxon>Archosauria</taxon>
        <taxon>Dinosauria</taxon>
        <taxon>Saurischia</taxon>
        <taxon>Theropoda</taxon>
        <taxon>Coelurosauria</taxon>
        <taxon>Aves</taxon>
        <taxon>Neognathae</taxon>
        <taxon>Neoaves</taxon>
        <taxon>Telluraves</taxon>
        <taxon>Australaves</taxon>
        <taxon>Passeriformes</taxon>
        <taxon>Meliphagoidea</taxon>
        <taxon>Pardalotidae</taxon>
        <taxon>Pardalotus</taxon>
    </lineage>
</organism>
<feature type="transmembrane region" description="Helical" evidence="29">
    <location>
        <begin position="200"/>
        <end position="222"/>
    </location>
</feature>
<dbReference type="InterPro" id="IPR004481">
    <property type="entry name" value="K/Na/Ca-exchanger"/>
</dbReference>
<dbReference type="GO" id="GO:0005262">
    <property type="term" value="F:calcium channel activity"/>
    <property type="evidence" value="ECO:0007669"/>
    <property type="project" value="TreeGrafter"/>
</dbReference>
<proteinExistence type="inferred from homology"/>
<dbReference type="FunFam" id="1.20.1420.30:FF:000002">
    <property type="entry name" value="Sodium/potassium/calcium exchanger 2 isoform 1"/>
    <property type="match status" value="1"/>
</dbReference>
<protein>
    <recommendedName>
        <fullName evidence="23">Sodium/potassium/calcium exchanger 1</fullName>
    </recommendedName>
    <alternativeName>
        <fullName evidence="24">Na(+)/K(+)/Ca(2+)-exchange protein 1</fullName>
    </alternativeName>
    <alternativeName>
        <fullName evidence="25">Retinal rod Na-Ca+K exchanger</fullName>
    </alternativeName>
    <alternativeName>
        <fullName evidence="26">Solute carrier family 24 member 1</fullName>
    </alternativeName>
</protein>
<keyword evidence="7" id="KW-0597">Phosphoprotein</keyword>
<evidence type="ECO:0000256" key="22">
    <source>
        <dbReference type="ARBA" id="ARBA00033627"/>
    </source>
</evidence>
<evidence type="ECO:0000256" key="16">
    <source>
        <dbReference type="ARBA" id="ARBA00023053"/>
    </source>
</evidence>
<keyword evidence="4" id="KW-0050">Antiport</keyword>
<evidence type="ECO:0000259" key="30">
    <source>
        <dbReference type="Pfam" id="PF01699"/>
    </source>
</evidence>
<dbReference type="Pfam" id="PF01699">
    <property type="entry name" value="Na_Ca_ex"/>
    <property type="match status" value="2"/>
</dbReference>
<evidence type="ECO:0000256" key="19">
    <source>
        <dbReference type="ARBA" id="ARBA00023180"/>
    </source>
</evidence>
<evidence type="ECO:0000256" key="20">
    <source>
        <dbReference type="ARBA" id="ARBA00023201"/>
    </source>
</evidence>
<dbReference type="NCBIfam" id="TIGR00367">
    <property type="entry name" value="calcium/sodium antiporter"/>
    <property type="match status" value="1"/>
</dbReference>
<evidence type="ECO:0000256" key="7">
    <source>
        <dbReference type="ARBA" id="ARBA00022553"/>
    </source>
</evidence>
<feature type="non-terminal residue" evidence="31">
    <location>
        <position position="1"/>
    </location>
</feature>
<evidence type="ECO:0000256" key="14">
    <source>
        <dbReference type="ARBA" id="ARBA00022958"/>
    </source>
</evidence>
<dbReference type="GO" id="GO:0005886">
    <property type="term" value="C:plasma membrane"/>
    <property type="evidence" value="ECO:0007669"/>
    <property type="project" value="UniProtKB-SubCell"/>
</dbReference>
<feature type="domain" description="Sodium/calcium exchanger membrane region" evidence="30">
    <location>
        <begin position="500"/>
        <end position="648"/>
    </location>
</feature>
<feature type="compositionally biased region" description="Polar residues" evidence="28">
    <location>
        <begin position="335"/>
        <end position="344"/>
    </location>
</feature>
<feature type="region of interest" description="Disordered" evidence="28">
    <location>
        <begin position="86"/>
        <end position="115"/>
    </location>
</feature>
<dbReference type="PANTHER" id="PTHR10846">
    <property type="entry name" value="SODIUM/POTASSIUM/CALCIUM EXCHANGER"/>
    <property type="match status" value="1"/>
</dbReference>
<dbReference type="Gene3D" id="1.20.1420.30">
    <property type="entry name" value="NCX, central ion-binding region"/>
    <property type="match status" value="2"/>
</dbReference>
<evidence type="ECO:0000256" key="21">
    <source>
        <dbReference type="ARBA" id="ARBA00023305"/>
    </source>
</evidence>
<evidence type="ECO:0000256" key="6">
    <source>
        <dbReference type="ARBA" id="ARBA00022538"/>
    </source>
</evidence>
<comment type="subcellular location">
    <subcellularLocation>
        <location evidence="1">Cell membrane</location>
        <topology evidence="1">Multi-pass membrane protein</topology>
    </subcellularLocation>
</comment>
<comment type="similarity">
    <text evidence="2">Belongs to the Ca(2+):cation antiporter (CaCA) (TC 2.A.19) family. SLC24A subfamily.</text>
</comment>
<sequence length="661" mass="72995">MHLPRRRWLRRNRICFLLAVVLVLAFYQLQFSPSALPASHRALQPMDPVKVTPRDFPSNKTAVRGNATAPKIRHCIYVDPEPAVPVTTPVGTTPQQENASESSPDGKPPYESKGEYPQDLFSVEERRQGWVVLHIFGMMYVFVALAIVCDEYFVPALGVITEKLQISEDVAGATFMAAGGSAPELFTSLIGVFISHSNVGIGTIVGSAVFNILFVIGTCALFSREILHLTWWPLFRDISFYIVDLLMLILFFLDSVIDWWESLLLLTAYVTYVFTMKQNVFLEQWVKQELNKKLNVVQAASAEHMQKTSSGAVADDGTMKPSDVRKLQPGPALQRGSSSASLHNSQMRGTIVQLMIYTLDPLAEAKFKDRVDILSNMAKAKAETLEGQGSQPEEEKKAPSTTQVTPASDSEPSRDRQKADVPQDGQPLSSSDTSDDSSSESQEDSDGDSSEGDKNDEPLSLEWPESRKKQAIYLFLFPIVFPLWSTLPDVRNPDSKKLFVITFFGSILWIAAFSYLMVWWAHQVGETIGISEEIMGLTILAAGTSIPDLITSVIVARKGLGDMAVSSSVGSNIFDITVGLPVPWFLFSISNGLSPVAVSSNGLFCAIVLLFLMLLFVIISIAICKWKMNKLLGLTMFALYFVFLMISVMLEDKIISCPVSV</sequence>
<evidence type="ECO:0000313" key="31">
    <source>
        <dbReference type="EMBL" id="NXU17776.1"/>
    </source>
</evidence>